<dbReference type="EMBL" id="VDLU01000004">
    <property type="protein sequence ID" value="TNJ27033.1"/>
    <property type="molecule type" value="Genomic_DNA"/>
</dbReference>
<comment type="caution">
    <text evidence="2">The sequence shown here is derived from an EMBL/GenBank/DDBJ whole genome shotgun (WGS) entry which is preliminary data.</text>
</comment>
<dbReference type="Pfam" id="PF00112">
    <property type="entry name" value="Peptidase_C1"/>
    <property type="match status" value="1"/>
</dbReference>
<dbReference type="InterPro" id="IPR000668">
    <property type="entry name" value="Peptidase_C1A_C"/>
</dbReference>
<dbReference type="Gene3D" id="3.90.70.10">
    <property type="entry name" value="Cysteine proteinases"/>
    <property type="match status" value="1"/>
</dbReference>
<feature type="domain" description="Peptidase C1A papain C-terminal" evidence="1">
    <location>
        <begin position="13"/>
        <end position="200"/>
    </location>
</feature>
<gene>
    <name evidence="2" type="ORF">GMRT_14649</name>
</gene>
<keyword evidence="3" id="KW-1185">Reference proteome</keyword>
<dbReference type="GO" id="GO:0008234">
    <property type="term" value="F:cysteine-type peptidase activity"/>
    <property type="evidence" value="ECO:0007669"/>
    <property type="project" value="InterPro"/>
</dbReference>
<sequence length="208" mass="23309">MLGVLVVALAHPLPPMYDWREMYQHCSKPPEAAPLAEAWAHAAATTIARRLCMLRGTYRVVSYEQILNHTTVDDNLVRLWDRLGTMDLFTMDGMALRLEDIHNIGHRDVEGIKQELMDNGPLHVVIPLDHGLFYHDGREMYEGGNGVPVGSHHVILIGWGVDEKGSPFWLLENTWGPTWGVNGCFQVPQMRWAMESVVAAFTPVVAAS</sequence>
<dbReference type="VEuPathDB" id="GiardiaDB:GMRT_14649"/>
<dbReference type="Proteomes" id="UP000315496">
    <property type="component" value="Chromosome 4"/>
</dbReference>
<dbReference type="SUPFAM" id="SSF54001">
    <property type="entry name" value="Cysteine proteinases"/>
    <property type="match status" value="1"/>
</dbReference>
<evidence type="ECO:0000313" key="2">
    <source>
        <dbReference type="EMBL" id="TNJ27033.1"/>
    </source>
</evidence>
<dbReference type="OrthoDB" id="65740at2759"/>
<protein>
    <submittedName>
        <fullName evidence="2">Cathepsin B</fullName>
    </submittedName>
</protein>
<dbReference type="AlphaFoldDB" id="A0A4Z1SZF1"/>
<name>A0A4Z1SZF1_GIAMU</name>
<proteinExistence type="predicted"/>
<evidence type="ECO:0000259" key="1">
    <source>
        <dbReference type="SMART" id="SM00645"/>
    </source>
</evidence>
<reference evidence="2 3" key="1">
    <citation type="submission" date="2019-05" db="EMBL/GenBank/DDBJ databases">
        <title>The compact genome of Giardia muris reveals important steps in the evolution of intestinal protozoan parasites.</title>
        <authorList>
            <person name="Xu F."/>
            <person name="Jimenez-Gonzalez A."/>
            <person name="Einarsson E."/>
            <person name="Astvaldsson A."/>
            <person name="Peirasmaki D."/>
            <person name="Eckmann L."/>
            <person name="Andersson J.O."/>
            <person name="Svard S.G."/>
            <person name="Jerlstrom-Hultqvist J."/>
        </authorList>
    </citation>
    <scope>NUCLEOTIDE SEQUENCE [LARGE SCALE GENOMIC DNA]</scope>
    <source>
        <strain evidence="2 3">Roberts-Thomson</strain>
    </source>
</reference>
<evidence type="ECO:0000313" key="3">
    <source>
        <dbReference type="Proteomes" id="UP000315496"/>
    </source>
</evidence>
<dbReference type="SMART" id="SM00645">
    <property type="entry name" value="Pept_C1"/>
    <property type="match status" value="1"/>
</dbReference>
<organism evidence="2 3">
    <name type="scientific">Giardia muris</name>
    <dbReference type="NCBI Taxonomy" id="5742"/>
    <lineage>
        <taxon>Eukaryota</taxon>
        <taxon>Metamonada</taxon>
        <taxon>Diplomonadida</taxon>
        <taxon>Hexamitidae</taxon>
        <taxon>Giardiinae</taxon>
        <taxon>Giardia</taxon>
    </lineage>
</organism>
<accession>A0A4Z1SZF1</accession>
<dbReference type="InterPro" id="IPR038765">
    <property type="entry name" value="Papain-like_cys_pep_sf"/>
</dbReference>
<dbReference type="GO" id="GO:0006508">
    <property type="term" value="P:proteolysis"/>
    <property type="evidence" value="ECO:0007669"/>
    <property type="project" value="InterPro"/>
</dbReference>